<organism evidence="2 3">
    <name type="scientific">Symbiodinium necroappetens</name>
    <dbReference type="NCBI Taxonomy" id="1628268"/>
    <lineage>
        <taxon>Eukaryota</taxon>
        <taxon>Sar</taxon>
        <taxon>Alveolata</taxon>
        <taxon>Dinophyceae</taxon>
        <taxon>Suessiales</taxon>
        <taxon>Symbiodiniaceae</taxon>
        <taxon>Symbiodinium</taxon>
    </lineage>
</organism>
<dbReference type="Proteomes" id="UP000601435">
    <property type="component" value="Unassembled WGS sequence"/>
</dbReference>
<dbReference type="AlphaFoldDB" id="A0A812LW37"/>
<evidence type="ECO:0000259" key="1">
    <source>
        <dbReference type="Pfam" id="PF02492"/>
    </source>
</evidence>
<dbReference type="GO" id="GO:0005737">
    <property type="term" value="C:cytoplasm"/>
    <property type="evidence" value="ECO:0007669"/>
    <property type="project" value="TreeGrafter"/>
</dbReference>
<comment type="caution">
    <text evidence="2">The sequence shown here is derived from an EMBL/GenBank/DDBJ whole genome shotgun (WGS) entry which is preliminary data.</text>
</comment>
<dbReference type="InterPro" id="IPR051316">
    <property type="entry name" value="Zinc-reg_GTPase_activator"/>
</dbReference>
<feature type="non-terminal residue" evidence="2">
    <location>
        <position position="1"/>
    </location>
</feature>
<reference evidence="2" key="1">
    <citation type="submission" date="2021-02" db="EMBL/GenBank/DDBJ databases">
        <authorList>
            <person name="Dougan E. K."/>
            <person name="Rhodes N."/>
            <person name="Thang M."/>
            <person name="Chan C."/>
        </authorList>
    </citation>
    <scope>NUCLEOTIDE SEQUENCE</scope>
</reference>
<name>A0A812LW37_9DINO</name>
<feature type="non-terminal residue" evidence="2">
    <location>
        <position position="55"/>
    </location>
</feature>
<accession>A0A812LW37</accession>
<gene>
    <name evidence="2" type="primary">CBWD1</name>
    <name evidence="2" type="ORF">SNEC2469_LOCUS4935</name>
</gene>
<protein>
    <submittedName>
        <fullName evidence="2">CBWD1 protein</fullName>
    </submittedName>
</protein>
<proteinExistence type="predicted"/>
<dbReference type="Pfam" id="PF02492">
    <property type="entry name" value="cobW"/>
    <property type="match status" value="1"/>
</dbReference>
<feature type="domain" description="CobW/HypB/UreG nucleotide-binding" evidence="1">
    <location>
        <begin position="5"/>
        <end position="51"/>
    </location>
</feature>
<evidence type="ECO:0000313" key="2">
    <source>
        <dbReference type="EMBL" id="CAE7247827.1"/>
    </source>
</evidence>
<dbReference type="PANTHER" id="PTHR13748">
    <property type="entry name" value="COBW-RELATED"/>
    <property type="match status" value="1"/>
</dbReference>
<sequence length="55" mass="6112">EKPDGVENEAVEQVAFADRIIINKTDLVASEADIEVLTEEIRSINRLAPIIHTQP</sequence>
<dbReference type="InterPro" id="IPR027417">
    <property type="entry name" value="P-loop_NTPase"/>
</dbReference>
<dbReference type="EMBL" id="CAJNJA010009536">
    <property type="protein sequence ID" value="CAE7247827.1"/>
    <property type="molecule type" value="Genomic_DNA"/>
</dbReference>
<evidence type="ECO:0000313" key="3">
    <source>
        <dbReference type="Proteomes" id="UP000601435"/>
    </source>
</evidence>
<dbReference type="Gene3D" id="3.40.50.300">
    <property type="entry name" value="P-loop containing nucleotide triphosphate hydrolases"/>
    <property type="match status" value="1"/>
</dbReference>
<dbReference type="OrthoDB" id="258627at2759"/>
<dbReference type="InterPro" id="IPR003495">
    <property type="entry name" value="CobW/HypB/UreG_nucleotide-bd"/>
</dbReference>
<dbReference type="PANTHER" id="PTHR13748:SF62">
    <property type="entry name" value="COBW DOMAIN-CONTAINING PROTEIN"/>
    <property type="match status" value="1"/>
</dbReference>
<keyword evidence="3" id="KW-1185">Reference proteome</keyword>